<protein>
    <submittedName>
        <fullName evidence="2">Uncharacterized protein</fullName>
    </submittedName>
</protein>
<proteinExistence type="predicted"/>
<dbReference type="RefSeq" id="XP_066665397.1">
    <property type="nucleotide sequence ID" value="XM_066813435.1"/>
</dbReference>
<organism evidence="2 3">
    <name type="scientific">Apiospora hydei</name>
    <dbReference type="NCBI Taxonomy" id="1337664"/>
    <lineage>
        <taxon>Eukaryota</taxon>
        <taxon>Fungi</taxon>
        <taxon>Dikarya</taxon>
        <taxon>Ascomycota</taxon>
        <taxon>Pezizomycotina</taxon>
        <taxon>Sordariomycetes</taxon>
        <taxon>Xylariomycetidae</taxon>
        <taxon>Amphisphaeriales</taxon>
        <taxon>Apiosporaceae</taxon>
        <taxon>Apiospora</taxon>
    </lineage>
</organism>
<gene>
    <name evidence="2" type="ORF">PG997_009120</name>
</gene>
<comment type="caution">
    <text evidence="2">The sequence shown here is derived from an EMBL/GenBank/DDBJ whole genome shotgun (WGS) entry which is preliminary data.</text>
</comment>
<dbReference type="Proteomes" id="UP001433268">
    <property type="component" value="Unassembled WGS sequence"/>
</dbReference>
<dbReference type="GeneID" id="92046495"/>
<evidence type="ECO:0000313" key="2">
    <source>
        <dbReference type="EMBL" id="KAK8074457.1"/>
    </source>
</evidence>
<feature type="transmembrane region" description="Helical" evidence="1">
    <location>
        <begin position="12"/>
        <end position="31"/>
    </location>
</feature>
<evidence type="ECO:0000256" key="1">
    <source>
        <dbReference type="SAM" id="Phobius"/>
    </source>
</evidence>
<name>A0ABR1VTG8_9PEZI</name>
<evidence type="ECO:0000313" key="3">
    <source>
        <dbReference type="Proteomes" id="UP001433268"/>
    </source>
</evidence>
<reference evidence="2 3" key="1">
    <citation type="submission" date="2023-01" db="EMBL/GenBank/DDBJ databases">
        <title>Analysis of 21 Apiospora genomes using comparative genomics revels a genus with tremendous synthesis potential of carbohydrate active enzymes and secondary metabolites.</title>
        <authorList>
            <person name="Sorensen T."/>
        </authorList>
    </citation>
    <scope>NUCLEOTIDE SEQUENCE [LARGE SCALE GENOMIC DNA]</scope>
    <source>
        <strain evidence="2 3">CBS 114990</strain>
    </source>
</reference>
<sequence length="304" mass="33705">MFFSRTMGTGGMVGGGVATYLVWIFLVPFLVGQVCECGVFQRHLESCQITNGTLTVRTYVESLANISKIAVHTEDYRHVASVLRRARIDSTVLSGALQFGGARWDYIKSTENQVKQYDAELLKSAHAWNSLNQILKSGTGQLIWMSERLHLELGNVVSLSAYIGHLLGSHNFLVTNRLSSGLMSCIESTLEILDRVQKKVHATETCTHSLNSLAHQVTRAAEHAAGIMYQDGVHRTADGLVYAQVSCGWFNLCGLMKPKPISSHDVTTLVHILEKQQKYHKEAQIAIEAIRSIITDTRHSLRAL</sequence>
<keyword evidence="3" id="KW-1185">Reference proteome</keyword>
<accession>A0ABR1VTG8</accession>
<keyword evidence="1" id="KW-1133">Transmembrane helix</keyword>
<dbReference type="EMBL" id="JAQQWN010000007">
    <property type="protein sequence ID" value="KAK8074457.1"/>
    <property type="molecule type" value="Genomic_DNA"/>
</dbReference>
<keyword evidence="1" id="KW-0472">Membrane</keyword>
<keyword evidence="1" id="KW-0812">Transmembrane</keyword>